<accession>A0A3B1BTX6</accession>
<dbReference type="GO" id="GO:0016763">
    <property type="term" value="F:pentosyltransferase activity"/>
    <property type="evidence" value="ECO:0007669"/>
    <property type="project" value="TreeGrafter"/>
</dbReference>
<feature type="domain" description="Glycosyltransferase RgtA/B/C/D-like" evidence="9">
    <location>
        <begin position="75"/>
        <end position="226"/>
    </location>
</feature>
<dbReference type="Pfam" id="PF13176">
    <property type="entry name" value="TPR_7"/>
    <property type="match status" value="1"/>
</dbReference>
<feature type="transmembrane region" description="Helical" evidence="8">
    <location>
        <begin position="378"/>
        <end position="396"/>
    </location>
</feature>
<dbReference type="Pfam" id="PF13231">
    <property type="entry name" value="PMT_2"/>
    <property type="match status" value="1"/>
</dbReference>
<keyword evidence="6 8" id="KW-1133">Transmembrane helix</keyword>
<dbReference type="SMART" id="SM00028">
    <property type="entry name" value="TPR"/>
    <property type="match status" value="3"/>
</dbReference>
<sequence>MASKFGRNDSFSNRRFHLVILFLGALTLRLVYFVQSSANPLLYTPILDETYYIHLGKSIAGGFWMGEDRLFFMDPLYGYFLGAIFYFFGDNLTTVRILQILIDSFSVVLICLIGEKVWSRRAGVIAAVFYALYKVSFYYTLLMLKTTGTITLSLLFTLTAIGAAKRGRGIDWFLLGLFAGALTYFRANLLLMAPLAVMAYWFVERPGFRKLLSNGALLTAGLLAVLSIGAVRNYMASGEVVFLNTQTGRLLYSSNNPCNLTGRYSTPSFSRRNAEDSETDFQKESERRLGKKISAKQVSGYWVGQTIDYLRENPGAVFTLLYNKIKATVGDYEIPNNFSSYIAERFSSLARAPAPTFAFAFALGLPGLAIGLARNRKVAWALLPLITSLVTILIFYTSSRFRIPAVPSLLIGSGIFAVTVYGWMRKKEVYKAILLIAVSIALSAISLSASDPKLTGDGEYFLARAYWSIGALKDASAVSEKAAIRFPYDSRFQMLSGMIALSENRIEDAINQNLLALKVNPSNADAYHNLGLAYHAMGRNDEAVASLKKAYSINPRPKSLFALARVYDQTGDKDDAISTYRRYLSTSRREDPLREKVGKRVEELVGAGVR</sequence>
<organism evidence="10">
    <name type="scientific">hydrothermal vent metagenome</name>
    <dbReference type="NCBI Taxonomy" id="652676"/>
    <lineage>
        <taxon>unclassified sequences</taxon>
        <taxon>metagenomes</taxon>
        <taxon>ecological metagenomes</taxon>
    </lineage>
</organism>
<dbReference type="PANTHER" id="PTHR33908">
    <property type="entry name" value="MANNOSYLTRANSFERASE YKCB-RELATED"/>
    <property type="match status" value="1"/>
</dbReference>
<keyword evidence="4" id="KW-0808">Transferase</keyword>
<dbReference type="PROSITE" id="PS50005">
    <property type="entry name" value="TPR"/>
    <property type="match status" value="1"/>
</dbReference>
<evidence type="ECO:0000256" key="7">
    <source>
        <dbReference type="ARBA" id="ARBA00023136"/>
    </source>
</evidence>
<evidence type="ECO:0000256" key="3">
    <source>
        <dbReference type="ARBA" id="ARBA00022676"/>
    </source>
</evidence>
<feature type="transmembrane region" description="Helical" evidence="8">
    <location>
        <begin position="354"/>
        <end position="372"/>
    </location>
</feature>
<feature type="transmembrane region" description="Helical" evidence="8">
    <location>
        <begin position="70"/>
        <end position="88"/>
    </location>
</feature>
<proteinExistence type="predicted"/>
<protein>
    <recommendedName>
        <fullName evidence="9">Glycosyltransferase RgtA/B/C/D-like domain-containing protein</fullName>
    </recommendedName>
</protein>
<gene>
    <name evidence="10" type="ORF">MNBD_NITROSPINAE04-38</name>
</gene>
<feature type="transmembrane region" description="Helical" evidence="8">
    <location>
        <begin position="215"/>
        <end position="235"/>
    </location>
</feature>
<evidence type="ECO:0000313" key="10">
    <source>
        <dbReference type="EMBL" id="VAX15653.1"/>
    </source>
</evidence>
<keyword evidence="2" id="KW-1003">Cell membrane</keyword>
<dbReference type="Gene3D" id="1.25.40.10">
    <property type="entry name" value="Tetratricopeptide repeat domain"/>
    <property type="match status" value="1"/>
</dbReference>
<dbReference type="InterPro" id="IPR038731">
    <property type="entry name" value="RgtA/B/C-like"/>
</dbReference>
<dbReference type="InterPro" id="IPR011990">
    <property type="entry name" value="TPR-like_helical_dom_sf"/>
</dbReference>
<feature type="transmembrane region" description="Helical" evidence="8">
    <location>
        <begin position="403"/>
        <end position="423"/>
    </location>
</feature>
<keyword evidence="3" id="KW-0328">Glycosyltransferase</keyword>
<dbReference type="EMBL" id="UOGA01000045">
    <property type="protein sequence ID" value="VAX15653.1"/>
    <property type="molecule type" value="Genomic_DNA"/>
</dbReference>
<evidence type="ECO:0000256" key="6">
    <source>
        <dbReference type="ARBA" id="ARBA00022989"/>
    </source>
</evidence>
<evidence type="ECO:0000259" key="9">
    <source>
        <dbReference type="Pfam" id="PF13231"/>
    </source>
</evidence>
<dbReference type="Pfam" id="PF13414">
    <property type="entry name" value="TPR_11"/>
    <property type="match status" value="1"/>
</dbReference>
<dbReference type="GO" id="GO:0005886">
    <property type="term" value="C:plasma membrane"/>
    <property type="evidence" value="ECO:0007669"/>
    <property type="project" value="UniProtKB-SubCell"/>
</dbReference>
<feature type="transmembrane region" description="Helical" evidence="8">
    <location>
        <begin position="173"/>
        <end position="203"/>
    </location>
</feature>
<evidence type="ECO:0000256" key="1">
    <source>
        <dbReference type="ARBA" id="ARBA00004651"/>
    </source>
</evidence>
<keyword evidence="5 8" id="KW-0812">Transmembrane</keyword>
<dbReference type="InterPro" id="IPR019734">
    <property type="entry name" value="TPR_rpt"/>
</dbReference>
<name>A0A3B1BTX6_9ZZZZ</name>
<dbReference type="SUPFAM" id="SSF48452">
    <property type="entry name" value="TPR-like"/>
    <property type="match status" value="1"/>
</dbReference>
<evidence type="ECO:0000256" key="4">
    <source>
        <dbReference type="ARBA" id="ARBA00022679"/>
    </source>
</evidence>
<evidence type="ECO:0000256" key="5">
    <source>
        <dbReference type="ARBA" id="ARBA00022692"/>
    </source>
</evidence>
<evidence type="ECO:0000256" key="2">
    <source>
        <dbReference type="ARBA" id="ARBA00022475"/>
    </source>
</evidence>
<feature type="transmembrane region" description="Helical" evidence="8">
    <location>
        <begin position="429"/>
        <end position="449"/>
    </location>
</feature>
<dbReference type="PANTHER" id="PTHR33908:SF11">
    <property type="entry name" value="MEMBRANE PROTEIN"/>
    <property type="match status" value="1"/>
</dbReference>
<reference evidence="10" key="1">
    <citation type="submission" date="2018-06" db="EMBL/GenBank/DDBJ databases">
        <authorList>
            <person name="Zhirakovskaya E."/>
        </authorList>
    </citation>
    <scope>NUCLEOTIDE SEQUENCE</scope>
</reference>
<comment type="subcellular location">
    <subcellularLocation>
        <location evidence="1">Cell membrane</location>
        <topology evidence="1">Multi-pass membrane protein</topology>
    </subcellularLocation>
</comment>
<dbReference type="AlphaFoldDB" id="A0A3B1BTX6"/>
<dbReference type="GO" id="GO:0008610">
    <property type="term" value="P:lipid biosynthetic process"/>
    <property type="evidence" value="ECO:0007669"/>
    <property type="project" value="UniProtKB-ARBA"/>
</dbReference>
<dbReference type="PROSITE" id="PS50293">
    <property type="entry name" value="TPR_REGION"/>
    <property type="match status" value="1"/>
</dbReference>
<keyword evidence="7 8" id="KW-0472">Membrane</keyword>
<dbReference type="InterPro" id="IPR050297">
    <property type="entry name" value="LipidA_mod_glycosyltrf_83"/>
</dbReference>
<evidence type="ECO:0000256" key="8">
    <source>
        <dbReference type="SAM" id="Phobius"/>
    </source>
</evidence>